<proteinExistence type="predicted"/>
<dbReference type="EMBL" id="SLUN01000047">
    <property type="protein sequence ID" value="TCL57105.1"/>
    <property type="molecule type" value="Genomic_DNA"/>
</dbReference>
<dbReference type="RefSeq" id="WP_132017157.1">
    <property type="nucleotide sequence ID" value="NZ_SLUN01000047.1"/>
</dbReference>
<dbReference type="AlphaFoldDB" id="A0A4R1QWG0"/>
<evidence type="ECO:0000313" key="2">
    <source>
        <dbReference type="Proteomes" id="UP000295008"/>
    </source>
</evidence>
<name>A0A4R1QWG0_HYDET</name>
<dbReference type="Proteomes" id="UP000295008">
    <property type="component" value="Unassembled WGS sequence"/>
</dbReference>
<protein>
    <submittedName>
        <fullName evidence="1">Uncharacterized protein</fullName>
    </submittedName>
</protein>
<accession>A0A4R1QWG0</accession>
<gene>
    <name evidence="1" type="ORF">EDC14_10478</name>
</gene>
<keyword evidence="2" id="KW-1185">Reference proteome</keyword>
<reference evidence="1 2" key="1">
    <citation type="submission" date="2019-03" db="EMBL/GenBank/DDBJ databases">
        <title>Genomic Encyclopedia of Type Strains, Phase IV (KMG-IV): sequencing the most valuable type-strain genomes for metagenomic binning, comparative biology and taxonomic classification.</title>
        <authorList>
            <person name="Goeker M."/>
        </authorList>
    </citation>
    <scope>NUCLEOTIDE SEQUENCE [LARGE SCALE GENOMIC DNA]</scope>
    <source>
        <strain evidence="1 2">LX-B</strain>
    </source>
</reference>
<evidence type="ECO:0000313" key="1">
    <source>
        <dbReference type="EMBL" id="TCL57105.1"/>
    </source>
</evidence>
<sequence length="166" mass="19519">MADVIMLQWIDRILQPERWYEVADLNLEGYCMIATKEDQRLAGTVRDRESGASRSRQFGRNPFKPYRDYYGKFRLTTRLLPESVEVKFAVGYTLNSKVVTVDDYSNLGWLRLATGVADMLYPNLSDQKQLLQYIIQRTTYPRFVTTRVYHYLQNELYRELAAAIKV</sequence>
<comment type="caution">
    <text evidence="1">The sequence shown here is derived from an EMBL/GenBank/DDBJ whole genome shotgun (WGS) entry which is preliminary data.</text>
</comment>
<organism evidence="1 2">
    <name type="scientific">Hydrogenispora ethanolica</name>
    <dbReference type="NCBI Taxonomy" id="1082276"/>
    <lineage>
        <taxon>Bacteria</taxon>
        <taxon>Bacillati</taxon>
        <taxon>Bacillota</taxon>
        <taxon>Hydrogenispora</taxon>
    </lineage>
</organism>